<organism evidence="1 2">
    <name type="scientific">Sphenostylis stenocarpa</name>
    <dbReference type="NCBI Taxonomy" id="92480"/>
    <lineage>
        <taxon>Eukaryota</taxon>
        <taxon>Viridiplantae</taxon>
        <taxon>Streptophyta</taxon>
        <taxon>Embryophyta</taxon>
        <taxon>Tracheophyta</taxon>
        <taxon>Spermatophyta</taxon>
        <taxon>Magnoliopsida</taxon>
        <taxon>eudicotyledons</taxon>
        <taxon>Gunneridae</taxon>
        <taxon>Pentapetalae</taxon>
        <taxon>rosids</taxon>
        <taxon>fabids</taxon>
        <taxon>Fabales</taxon>
        <taxon>Fabaceae</taxon>
        <taxon>Papilionoideae</taxon>
        <taxon>50 kb inversion clade</taxon>
        <taxon>NPAAA clade</taxon>
        <taxon>indigoferoid/millettioid clade</taxon>
        <taxon>Phaseoleae</taxon>
        <taxon>Sphenostylis</taxon>
    </lineage>
</organism>
<gene>
    <name evidence="1" type="ORF">AYBTSS11_LOCUS6638</name>
</gene>
<keyword evidence="2" id="KW-1185">Reference proteome</keyword>
<dbReference type="AlphaFoldDB" id="A0AA86VDF2"/>
<dbReference type="Gramene" id="rna-AYBTSS11_LOCUS6638">
    <property type="protein sequence ID" value="CAJ1933944.1"/>
    <property type="gene ID" value="gene-AYBTSS11_LOCUS6638"/>
</dbReference>
<name>A0AA86VDF2_9FABA</name>
<evidence type="ECO:0000313" key="1">
    <source>
        <dbReference type="EMBL" id="CAJ1933944.1"/>
    </source>
</evidence>
<dbReference type="EMBL" id="OY731399">
    <property type="protein sequence ID" value="CAJ1933944.1"/>
    <property type="molecule type" value="Genomic_DNA"/>
</dbReference>
<accession>A0AA86VDF2</accession>
<evidence type="ECO:0000313" key="2">
    <source>
        <dbReference type="Proteomes" id="UP001189624"/>
    </source>
</evidence>
<dbReference type="Proteomes" id="UP001189624">
    <property type="component" value="Chromosome 2"/>
</dbReference>
<reference evidence="1" key="1">
    <citation type="submission" date="2023-10" db="EMBL/GenBank/DDBJ databases">
        <authorList>
            <person name="Domelevo Entfellner J.-B."/>
        </authorList>
    </citation>
    <scope>NUCLEOTIDE SEQUENCE</scope>
</reference>
<sequence length="114" mass="13079">MEAVTRRRWNLPKPGQQQRIALQRGNAYPLVGFQIEEQSRRSPQKIPKLASWNTEKTRIIMGLLFCFYGSEFQCLDPSSGFSYLFMTTLSTMREGSLLSLLVCCPSHLSGVWNF</sequence>
<protein>
    <submittedName>
        <fullName evidence="1">Uncharacterized protein</fullName>
    </submittedName>
</protein>
<proteinExistence type="predicted"/>